<dbReference type="AlphaFoldDB" id="A0A7I7MGM8"/>
<proteinExistence type="inferred from homology"/>
<evidence type="ECO:0000256" key="3">
    <source>
        <dbReference type="ARBA" id="ARBA00022729"/>
    </source>
</evidence>
<evidence type="ECO:0000313" key="5">
    <source>
        <dbReference type="Proteomes" id="UP000466514"/>
    </source>
</evidence>
<protein>
    <submittedName>
        <fullName evidence="4">ABC transporter substrate-binding protein</fullName>
    </submittedName>
</protein>
<reference evidence="4 5" key="1">
    <citation type="journal article" date="2019" name="Emerg. Microbes Infect.">
        <title>Comprehensive subspecies identification of 175 nontuberculous mycobacteria species based on 7547 genomic profiles.</title>
        <authorList>
            <person name="Matsumoto Y."/>
            <person name="Kinjo T."/>
            <person name="Motooka D."/>
            <person name="Nabeya D."/>
            <person name="Jung N."/>
            <person name="Uechi K."/>
            <person name="Horii T."/>
            <person name="Iida T."/>
            <person name="Fujita J."/>
            <person name="Nakamura S."/>
        </authorList>
    </citation>
    <scope>NUCLEOTIDE SEQUENCE [LARGE SCALE GENOMIC DNA]</scope>
    <source>
        <strain evidence="4 5">JCM 13323</strain>
    </source>
</reference>
<organism evidence="4 5">
    <name type="scientific">Mycolicibacterium psychrotolerans</name>
    <dbReference type="NCBI Taxonomy" id="216929"/>
    <lineage>
        <taxon>Bacteria</taxon>
        <taxon>Bacillati</taxon>
        <taxon>Actinomycetota</taxon>
        <taxon>Actinomycetes</taxon>
        <taxon>Mycobacteriales</taxon>
        <taxon>Mycobacteriaceae</taxon>
        <taxon>Mycolicibacterium</taxon>
    </lineage>
</organism>
<dbReference type="PANTHER" id="PTHR43649">
    <property type="entry name" value="ARABINOSE-BINDING PROTEIN-RELATED"/>
    <property type="match status" value="1"/>
</dbReference>
<dbReference type="SUPFAM" id="SSF53850">
    <property type="entry name" value="Periplasmic binding protein-like II"/>
    <property type="match status" value="1"/>
</dbReference>
<dbReference type="Proteomes" id="UP000466514">
    <property type="component" value="Chromosome"/>
</dbReference>
<accession>A0A7I7MGM8</accession>
<evidence type="ECO:0000256" key="1">
    <source>
        <dbReference type="ARBA" id="ARBA00008520"/>
    </source>
</evidence>
<dbReference type="InterPro" id="IPR050490">
    <property type="entry name" value="Bact_solute-bd_prot1"/>
</dbReference>
<name>A0A7I7MGM8_9MYCO</name>
<dbReference type="EMBL" id="AP022574">
    <property type="protein sequence ID" value="BBX70693.1"/>
    <property type="molecule type" value="Genomic_DNA"/>
</dbReference>
<dbReference type="InterPro" id="IPR006059">
    <property type="entry name" value="SBP"/>
</dbReference>
<keyword evidence="2" id="KW-0813">Transport</keyword>
<dbReference type="KEGG" id="mpsc:MPSYJ_41540"/>
<comment type="similarity">
    <text evidence="1">Belongs to the bacterial solute-binding protein 1 family.</text>
</comment>
<gene>
    <name evidence="4" type="ORF">MPSYJ_41540</name>
</gene>
<dbReference type="Gene3D" id="3.40.190.10">
    <property type="entry name" value="Periplasmic binding protein-like II"/>
    <property type="match status" value="2"/>
</dbReference>
<dbReference type="Pfam" id="PF01547">
    <property type="entry name" value="SBP_bac_1"/>
    <property type="match status" value="1"/>
</dbReference>
<evidence type="ECO:0000313" key="4">
    <source>
        <dbReference type="EMBL" id="BBX70693.1"/>
    </source>
</evidence>
<keyword evidence="3" id="KW-0732">Signal</keyword>
<sequence length="464" mass="49535">MNCDTLVAVPNVLVVALIGDHNFINEDVMKRIQFARGRRRRAIALASAPLVAATLLSGCGSEGGPPTLTWYILPDNGGSAARAQECEAASNGAYRVRIESLPSTATAQREQMVRRLAAGDSSIDLVSMDVVFTAEFANAGFLRPYTAEERQRLTAGMLPAPVKTGKWEDKLYGAPYKSNAQLLWYRKSAAAAAGVDPASPTFTWDEMIKAAVGQQKKVAVQAQRYEGYTVLINALVLSGGGALLQDVEAGRNAKPSLASPAGEKAAEIVGNLGRSPAAPADLSNASEEQARANFQSGQGMFMVNWPYVLAAARSAAEEGTLDQAVVDDIGWARYPRVAPDRPSAPPLGGANLGIGAYTKHPDQAVALVECINAEPKATQYMLDESEPSPYAASYDDPKIREEYANADLIRESIGDGGPRPPTPYYTDISGAIQQTWHPPASVNAETPERTDQFMADVLAGRRLL</sequence>
<keyword evidence="5" id="KW-1185">Reference proteome</keyword>
<evidence type="ECO:0000256" key="2">
    <source>
        <dbReference type="ARBA" id="ARBA00022448"/>
    </source>
</evidence>
<dbReference type="PANTHER" id="PTHR43649:SF34">
    <property type="entry name" value="ABC TRANSPORTER PERIPLASMIC-BINDING PROTEIN YCJN-RELATED"/>
    <property type="match status" value="1"/>
</dbReference>